<organism evidence="5 6">
    <name type="scientific">Candidatus Sungiibacteriota bacterium</name>
    <dbReference type="NCBI Taxonomy" id="2750080"/>
    <lineage>
        <taxon>Bacteria</taxon>
        <taxon>Candidatus Sungiibacteriota</taxon>
    </lineage>
</organism>
<dbReference type="InterPro" id="IPR012338">
    <property type="entry name" value="Beta-lactam/transpept-like"/>
</dbReference>
<dbReference type="Pfam" id="PF03717">
    <property type="entry name" value="PBP_dimer"/>
    <property type="match status" value="1"/>
</dbReference>
<accession>A0A932QYH0</accession>
<dbReference type="Pfam" id="PF00905">
    <property type="entry name" value="Transpeptidase"/>
    <property type="match status" value="1"/>
</dbReference>
<evidence type="ECO:0000259" key="4">
    <source>
        <dbReference type="Pfam" id="PF03717"/>
    </source>
</evidence>
<keyword evidence="2" id="KW-0472">Membrane</keyword>
<dbReference type="Gene3D" id="3.30.450.330">
    <property type="match status" value="1"/>
</dbReference>
<dbReference type="GO" id="GO:0071555">
    <property type="term" value="P:cell wall organization"/>
    <property type="evidence" value="ECO:0007669"/>
    <property type="project" value="TreeGrafter"/>
</dbReference>
<dbReference type="GO" id="GO:0005886">
    <property type="term" value="C:plasma membrane"/>
    <property type="evidence" value="ECO:0007669"/>
    <property type="project" value="TreeGrafter"/>
</dbReference>
<dbReference type="AlphaFoldDB" id="A0A932QYH0"/>
<protein>
    <submittedName>
        <fullName evidence="5">Penicillin-binding protein 2</fullName>
    </submittedName>
</protein>
<dbReference type="InterPro" id="IPR001460">
    <property type="entry name" value="PCN-bd_Tpept"/>
</dbReference>
<evidence type="ECO:0000259" key="3">
    <source>
        <dbReference type="Pfam" id="PF00905"/>
    </source>
</evidence>
<dbReference type="SUPFAM" id="SSF56519">
    <property type="entry name" value="Penicillin binding protein dimerisation domain"/>
    <property type="match status" value="1"/>
</dbReference>
<evidence type="ECO:0000256" key="1">
    <source>
        <dbReference type="ARBA" id="ARBA00004370"/>
    </source>
</evidence>
<dbReference type="PANTHER" id="PTHR30627:SF1">
    <property type="entry name" value="PEPTIDOGLYCAN D,D-TRANSPEPTIDASE FTSI"/>
    <property type="match status" value="1"/>
</dbReference>
<dbReference type="SUPFAM" id="SSF56601">
    <property type="entry name" value="beta-lactamase/transpeptidase-like"/>
    <property type="match status" value="1"/>
</dbReference>
<name>A0A932QYH0_9BACT</name>
<feature type="domain" description="Penicillin-binding protein transpeptidase" evidence="3">
    <location>
        <begin position="252"/>
        <end position="557"/>
    </location>
</feature>
<sequence>MKKVSVTSIQKRMRWVLFFFLSALGALDARLFLMTIVHHRDYVRLAVRQQGSSGEFVSERGSIFARDKDGNKIPLALDKTFQVLVASPNGVKDPAGEAGVIADYFHLDRNDIEAKLSKKNDPHEILERKVDPQEAAGFDVSRLPGIFFEDESRRVYPNGILASHVLGFVGVQSDVQAGRYGLERMYDTDLAGRNGSWRDVKDAGGFWVALGRRIINPPQSGASLVLTLDYNIQRKAQELLHALREKWGAPSGAVLVLDPKSGKILADAGDPAFDPNAFSREKDFGVFLNPTVEATYEFGSVIKPITMAAGIEEGLVTPDATYTDTGALHYGSYTIRNFDGNAYGVQTMTQVLEKSLNTGAVYVARLLGHDRQLAFLKKFGFGEKTGVDMLGEVAGNISNLNSGRDIDFATASFGQGISATPLQMARAIAAIANGGTLMRPYIVEKVIDDSGNQNVHGPQMERTVISSSTAETLTKMLVSAVRSGFETRAGLKGYFVAGKTGTAQIPKAGGRGYSDAVIHTFVGYAPAFHPRFLILLQLNEPRGNRFAANTLTPAFHDLAEFILNYYEVPPDEK</sequence>
<reference evidence="5" key="1">
    <citation type="submission" date="2020-07" db="EMBL/GenBank/DDBJ databases">
        <title>Huge and variable diversity of episymbiotic CPR bacteria and DPANN archaea in groundwater ecosystems.</title>
        <authorList>
            <person name="He C.Y."/>
            <person name="Keren R."/>
            <person name="Whittaker M."/>
            <person name="Farag I.F."/>
            <person name="Doudna J."/>
            <person name="Cate J.H.D."/>
            <person name="Banfield J.F."/>
        </authorList>
    </citation>
    <scope>NUCLEOTIDE SEQUENCE</scope>
    <source>
        <strain evidence="5">NC_groundwater_973_Pr1_S-0.2um_54_13</strain>
    </source>
</reference>
<dbReference type="InterPro" id="IPR050515">
    <property type="entry name" value="Beta-lactam/transpept"/>
</dbReference>
<dbReference type="GO" id="GO:0008658">
    <property type="term" value="F:penicillin binding"/>
    <property type="evidence" value="ECO:0007669"/>
    <property type="project" value="InterPro"/>
</dbReference>
<dbReference type="Proteomes" id="UP000753196">
    <property type="component" value="Unassembled WGS sequence"/>
</dbReference>
<evidence type="ECO:0000313" key="5">
    <source>
        <dbReference type="EMBL" id="MBI3631127.1"/>
    </source>
</evidence>
<evidence type="ECO:0000256" key="2">
    <source>
        <dbReference type="ARBA" id="ARBA00023136"/>
    </source>
</evidence>
<dbReference type="InterPro" id="IPR036138">
    <property type="entry name" value="PBP_dimer_sf"/>
</dbReference>
<dbReference type="PANTHER" id="PTHR30627">
    <property type="entry name" value="PEPTIDOGLYCAN D,D-TRANSPEPTIDASE"/>
    <property type="match status" value="1"/>
</dbReference>
<proteinExistence type="predicted"/>
<evidence type="ECO:0000313" key="6">
    <source>
        <dbReference type="Proteomes" id="UP000753196"/>
    </source>
</evidence>
<dbReference type="EMBL" id="JACQCR010000052">
    <property type="protein sequence ID" value="MBI3631127.1"/>
    <property type="molecule type" value="Genomic_DNA"/>
</dbReference>
<dbReference type="Gene3D" id="3.40.710.10">
    <property type="entry name" value="DD-peptidase/beta-lactamase superfamily"/>
    <property type="match status" value="1"/>
</dbReference>
<comment type="subcellular location">
    <subcellularLocation>
        <location evidence="1">Membrane</location>
    </subcellularLocation>
</comment>
<comment type="caution">
    <text evidence="5">The sequence shown here is derived from an EMBL/GenBank/DDBJ whole genome shotgun (WGS) entry which is preliminary data.</text>
</comment>
<gene>
    <name evidence="5" type="ORF">HY221_02210</name>
</gene>
<dbReference type="Gene3D" id="3.90.1310.10">
    <property type="entry name" value="Penicillin-binding protein 2a (Domain 2)"/>
    <property type="match status" value="1"/>
</dbReference>
<dbReference type="InterPro" id="IPR005311">
    <property type="entry name" value="PBP_dimer"/>
</dbReference>
<feature type="domain" description="Penicillin-binding protein dimerisation" evidence="4">
    <location>
        <begin position="58"/>
        <end position="205"/>
    </location>
</feature>